<dbReference type="OrthoDB" id="8243216at2"/>
<reference evidence="3 4" key="1">
    <citation type="submission" date="2015-11" db="EMBL/GenBank/DDBJ databases">
        <title>Draft Genome Sequence of the Strain BR 10303 (Bradyrhizobium sp.) isolated from nodules of Centrolobium paraense.</title>
        <authorList>
            <person name="Zelli J.E."/>
            <person name="Simoes-Araujo J.L."/>
            <person name="Barauna A.C."/>
            <person name="Silva K."/>
        </authorList>
    </citation>
    <scope>NUCLEOTIDE SEQUENCE [LARGE SCALE GENOMIC DNA]</scope>
    <source>
        <strain evidence="3 4">BR 10303</strain>
    </source>
</reference>
<protein>
    <submittedName>
        <fullName evidence="3">Uncharacterized protein</fullName>
    </submittedName>
</protein>
<feature type="signal peptide" evidence="2">
    <location>
        <begin position="1"/>
        <end position="21"/>
    </location>
</feature>
<feature type="region of interest" description="Disordered" evidence="1">
    <location>
        <begin position="21"/>
        <end position="95"/>
    </location>
</feature>
<evidence type="ECO:0000313" key="4">
    <source>
        <dbReference type="Proteomes" id="UP000057737"/>
    </source>
</evidence>
<evidence type="ECO:0000256" key="1">
    <source>
        <dbReference type="SAM" id="MobiDB-lite"/>
    </source>
</evidence>
<sequence>MQVHAAVMLIAALMLSGTVLAQSSGPSAGGPAGGGQGPNVTTTGQALNRDKKTGDSGPPPIEKAARPAKPDAGASGNTVGVNRGPKTDRRNEHYP</sequence>
<organism evidence="3 4">
    <name type="scientific">Bradyrhizobium macuxiense</name>
    <dbReference type="NCBI Taxonomy" id="1755647"/>
    <lineage>
        <taxon>Bacteria</taxon>
        <taxon>Pseudomonadati</taxon>
        <taxon>Pseudomonadota</taxon>
        <taxon>Alphaproteobacteria</taxon>
        <taxon>Hyphomicrobiales</taxon>
        <taxon>Nitrobacteraceae</taxon>
        <taxon>Bradyrhizobium</taxon>
    </lineage>
</organism>
<dbReference type="EMBL" id="LNCU01000089">
    <property type="protein sequence ID" value="KWV51400.1"/>
    <property type="molecule type" value="Genomic_DNA"/>
</dbReference>
<evidence type="ECO:0000313" key="3">
    <source>
        <dbReference type="EMBL" id="KWV51400.1"/>
    </source>
</evidence>
<dbReference type="Proteomes" id="UP000057737">
    <property type="component" value="Unassembled WGS sequence"/>
</dbReference>
<name>A0A109JM85_9BRAD</name>
<keyword evidence="4" id="KW-1185">Reference proteome</keyword>
<keyword evidence="2" id="KW-0732">Signal</keyword>
<feature type="compositionally biased region" description="Gly residues" evidence="1">
    <location>
        <begin position="27"/>
        <end position="37"/>
    </location>
</feature>
<feature type="compositionally biased region" description="Basic and acidic residues" evidence="1">
    <location>
        <begin position="85"/>
        <end position="95"/>
    </location>
</feature>
<evidence type="ECO:0000256" key="2">
    <source>
        <dbReference type="SAM" id="SignalP"/>
    </source>
</evidence>
<feature type="chain" id="PRO_5007136962" evidence="2">
    <location>
        <begin position="22"/>
        <end position="95"/>
    </location>
</feature>
<dbReference type="AlphaFoldDB" id="A0A109JM85"/>
<gene>
    <name evidence="3" type="ORF">AS156_12505</name>
</gene>
<accession>A0A109JM85</accession>
<proteinExistence type="predicted"/>
<comment type="caution">
    <text evidence="3">The sequence shown here is derived from an EMBL/GenBank/DDBJ whole genome shotgun (WGS) entry which is preliminary data.</text>
</comment>